<sequence>MDIPAGQLLLRRSIAVKVVVTPRWKDEAQEQLQVQINQFDGQLQQLDQQVQQMIGELQKQKVQIIGAETPSSDETQAQIQNIQIQANNAKSELLEKKNQVLQQLNQVQSLQMEEQVEQGQIDSFFYAKKGDNLIGRMQVEVLLRDGVIEDITGEL</sequence>
<feature type="coiled-coil region" evidence="1">
    <location>
        <begin position="29"/>
        <end position="110"/>
    </location>
</feature>
<dbReference type="Proteomes" id="UP000248857">
    <property type="component" value="Unassembled WGS sequence"/>
</dbReference>
<gene>
    <name evidence="2" type="ORF">C1752_03960</name>
</gene>
<dbReference type="RefSeq" id="WP_110987362.1">
    <property type="nucleotide sequence ID" value="NZ_CAWNWM010000012.1"/>
</dbReference>
<evidence type="ECO:0000313" key="2">
    <source>
        <dbReference type="EMBL" id="PZD72123.1"/>
    </source>
</evidence>
<evidence type="ECO:0008006" key="4">
    <source>
        <dbReference type="Google" id="ProtNLM"/>
    </source>
</evidence>
<dbReference type="Pfam" id="PF11068">
    <property type="entry name" value="YlqD"/>
    <property type="match status" value="1"/>
</dbReference>
<name>A0A2W1JEB0_9CYAN</name>
<dbReference type="AlphaFoldDB" id="A0A2W1JEB0"/>
<comment type="caution">
    <text evidence="2">The sequence shown here is derived from an EMBL/GenBank/DDBJ whole genome shotgun (WGS) entry which is preliminary data.</text>
</comment>
<organism evidence="2 3">
    <name type="scientific">Acaryochloris thomasi RCC1774</name>
    <dbReference type="NCBI Taxonomy" id="1764569"/>
    <lineage>
        <taxon>Bacteria</taxon>
        <taxon>Bacillati</taxon>
        <taxon>Cyanobacteriota</taxon>
        <taxon>Cyanophyceae</taxon>
        <taxon>Acaryochloridales</taxon>
        <taxon>Acaryochloridaceae</taxon>
        <taxon>Acaryochloris</taxon>
        <taxon>Acaryochloris thomasi</taxon>
    </lineage>
</organism>
<dbReference type="OrthoDB" id="9804635at2"/>
<reference evidence="2 3" key="1">
    <citation type="journal article" date="2018" name="Sci. Rep.">
        <title>A novel species of the marine cyanobacterium Acaryochloris with a unique pigment content and lifestyle.</title>
        <authorList>
            <person name="Partensky F."/>
            <person name="Six C."/>
            <person name="Ratin M."/>
            <person name="Garczarek L."/>
            <person name="Vaulot D."/>
            <person name="Probert I."/>
            <person name="Calteau A."/>
            <person name="Gourvil P."/>
            <person name="Marie D."/>
            <person name="Grebert T."/>
            <person name="Bouchier C."/>
            <person name="Le Panse S."/>
            <person name="Gachenot M."/>
            <person name="Rodriguez F."/>
            <person name="Garrido J.L."/>
        </authorList>
    </citation>
    <scope>NUCLEOTIDE SEQUENCE [LARGE SCALE GENOMIC DNA]</scope>
    <source>
        <strain evidence="2 3">RCC1774</strain>
    </source>
</reference>
<evidence type="ECO:0000256" key="1">
    <source>
        <dbReference type="SAM" id="Coils"/>
    </source>
</evidence>
<dbReference type="Gene3D" id="6.10.140.1110">
    <property type="match status" value="1"/>
</dbReference>
<protein>
    <recommendedName>
        <fullName evidence="4">YlqD protein</fullName>
    </recommendedName>
</protein>
<keyword evidence="3" id="KW-1185">Reference proteome</keyword>
<evidence type="ECO:0000313" key="3">
    <source>
        <dbReference type="Proteomes" id="UP000248857"/>
    </source>
</evidence>
<dbReference type="InterPro" id="IPR021297">
    <property type="entry name" value="YlqD"/>
</dbReference>
<keyword evidence="1" id="KW-0175">Coiled coil</keyword>
<proteinExistence type="predicted"/>
<dbReference type="EMBL" id="PQWO01000012">
    <property type="protein sequence ID" value="PZD72123.1"/>
    <property type="molecule type" value="Genomic_DNA"/>
</dbReference>
<accession>A0A2W1JEB0</accession>